<feature type="transmembrane region" description="Helical" evidence="1">
    <location>
        <begin position="362"/>
        <end position="380"/>
    </location>
</feature>
<sequence length="1407" mass="164500">MKQEEVFEKQRKLVKAISLILVIAIILIDTKNIWFNNGFIIFSDLDFSGINDKRYIERIWGIFNPHFSSANFFNLSRLFFIIPFYVLNFLLSFFYNQAMLKLIILFCLLMSGVGMFLLCEYLLIKTLKGFPDYVHYFGLIIPAVYYALNPWVIFRIQHIFLLSGYSVFPLIIMEFLKLFEIKIFNFQKEVEEYQQRRRIQRKHITINEKIALNDFFKIVLYSMIGSAAIHYFFFYIIFLTILFMGIILRIWKLNGYSKAVLLFYLRKYFIMIILMIVGNLYWFLTYSIALLFVNIEPQNVNVVDTLQLFSRNSSVQNVLYLISYWLPFFNLEIFLDKMFWFAGGVFLLIIAYIIFYRFGWHFYVRLFTIVTSLVILLSLGTNVDPFADVYVKVVTDVPVIGHLFRDPNKLVGVLACFLAIILGFGIDRIVFFLLNAGFGRKFAVAFVIVMLVCFYFYQRPVKIFYIDNYYKGVPIPKEYKEISKYYTKDGKILWIPTMDNMVLSNGISAYSWNVNKEMPGSMKAVGDFHVYASSKNTIFQHENNVGTISYFYSYLQNILDKGGTDKIGRLLELTGFNQVAYHRDVQNQEERQKFNLFILEKQKEVKLRKKLGFIYLYDVKKNSDNAKVDIYNTKGLNHFVQLFDFENILGSKGYNMIWSQGKREKFDLNKVNLVVGDNKFDIFQQIVPEKYIISLFDKINTGNPYIGWAKSMCKESDWFWIHKVNNLNRLPWDYDYSKGFIFTYTPYTVGLPPYKLNKNVGEIILNSNDIIKTDFFEIDKEETNFKLEITKDVMGNSILAAEVAPKKFIGNVFWKIARSKLMSIKPGFISLRAVVSGVNAGKVHFKLKFFNENMNELGVVYGSVPGEVAEFNKALINTNAVVPPATKYMRVELWLLEDQKTPVYFWIHDFELRFFSSISSNELRIKVPSYIKGKYHLYVRALVNENGGKVKINDTKISLKGDENQFKWLYVGKYTKDTIVIKPEEGFVLLNLLCALPDWLYKKIQSMDLKSKQAMVLFSNEFTLREGFKVKGLENYYVHPNFVDNLVDVIGSGIYTKKIDILRNDSYKLYFVGNITSKVAIALKDKDNKVVKFGYLKFFKSINNNFDGIRFYVSNKPYSYFLSIEKEKNPKWSSQLYYIDLGFLKKGQYTLEIKFENGIQSLTEPEDIHVLHPEEVKVNLKVDDTLYILISNILQESVTTQKKGNKIFSSKYSDIYSDKVKYWLIYGTKQIKSKKNELYYVDFDIETKGMAEVSAKILFMDKNKVLYDSQFIDISSNKGQSIFSPRRDGFVQIVFFVRSNGKEDGMFELKQIKLMDISKMNKFSSVVILPSNIQKGSKLNILNEAYNPLWENNAEKPKQVNIFLNGFYTHSTKYIFGPKIQIAYMFGLLVSIIYIAMNLWALLRRKK</sequence>
<feature type="transmembrane region" description="Helical" evidence="1">
    <location>
        <begin position="268"/>
        <end position="293"/>
    </location>
</feature>
<keyword evidence="3" id="KW-1185">Reference proteome</keyword>
<dbReference type="RefSeq" id="WP_127352742.1">
    <property type="nucleotide sequence ID" value="NZ_CP034791.1"/>
</dbReference>
<keyword evidence="1" id="KW-0472">Membrane</keyword>
<dbReference type="KEGG" id="ccha:ELD05_12885"/>
<evidence type="ECO:0000313" key="2">
    <source>
        <dbReference type="EMBL" id="AZT91422.1"/>
    </source>
</evidence>
<feature type="transmembrane region" description="Helical" evidence="1">
    <location>
        <begin position="441"/>
        <end position="457"/>
    </location>
</feature>
<reference evidence="2 3" key="1">
    <citation type="submission" date="2018-12" db="EMBL/GenBank/DDBJ databases">
        <title>Genome sequence from the cellulolytic species, Caldicellulosiruptor changbaiensis.</title>
        <authorList>
            <person name="Blumer-Schuette S.E."/>
            <person name="Mendoza C."/>
        </authorList>
    </citation>
    <scope>NUCLEOTIDE SEQUENCE [LARGE SCALE GENOMIC DNA]</scope>
    <source>
        <strain evidence="2 3">CBS-Z</strain>
    </source>
</reference>
<dbReference type="EMBL" id="CP034791">
    <property type="protein sequence ID" value="AZT91422.1"/>
    <property type="molecule type" value="Genomic_DNA"/>
</dbReference>
<feature type="transmembrane region" description="Helical" evidence="1">
    <location>
        <begin position="159"/>
        <end position="179"/>
    </location>
</feature>
<accession>A0A3T0D9F7</accession>
<feature type="transmembrane region" description="Helical" evidence="1">
    <location>
        <begin position="102"/>
        <end position="124"/>
    </location>
</feature>
<gene>
    <name evidence="2" type="ORF">ELD05_12885</name>
</gene>
<name>A0A3T0D9F7_9FIRM</name>
<evidence type="ECO:0000313" key="3">
    <source>
        <dbReference type="Proteomes" id="UP000282930"/>
    </source>
</evidence>
<feature type="transmembrane region" description="Helical" evidence="1">
    <location>
        <begin position="218"/>
        <end position="248"/>
    </location>
</feature>
<protein>
    <submittedName>
        <fullName evidence="2">Uncharacterized protein</fullName>
    </submittedName>
</protein>
<keyword evidence="1" id="KW-0812">Transmembrane</keyword>
<feature type="transmembrane region" description="Helical" evidence="1">
    <location>
        <begin position="1382"/>
        <end position="1403"/>
    </location>
</feature>
<feature type="transmembrane region" description="Helical" evidence="1">
    <location>
        <begin position="12"/>
        <end position="28"/>
    </location>
</feature>
<feature type="transmembrane region" description="Helical" evidence="1">
    <location>
        <begin position="75"/>
        <end position="95"/>
    </location>
</feature>
<evidence type="ECO:0000256" key="1">
    <source>
        <dbReference type="SAM" id="Phobius"/>
    </source>
</evidence>
<feature type="transmembrane region" description="Helical" evidence="1">
    <location>
        <begin position="136"/>
        <end position="154"/>
    </location>
</feature>
<keyword evidence="1" id="KW-1133">Transmembrane helix</keyword>
<feature type="transmembrane region" description="Helical" evidence="1">
    <location>
        <begin position="410"/>
        <end position="434"/>
    </location>
</feature>
<dbReference type="Proteomes" id="UP000282930">
    <property type="component" value="Chromosome"/>
</dbReference>
<feature type="transmembrane region" description="Helical" evidence="1">
    <location>
        <begin position="338"/>
        <end position="355"/>
    </location>
</feature>
<organism evidence="2 3">
    <name type="scientific">Caldicellulosiruptor changbaiensis</name>
    <dbReference type="NCBI Taxonomy" id="1222016"/>
    <lineage>
        <taxon>Bacteria</taxon>
        <taxon>Bacillati</taxon>
        <taxon>Bacillota</taxon>
        <taxon>Bacillota incertae sedis</taxon>
        <taxon>Caldicellulosiruptorales</taxon>
        <taxon>Caldicellulosiruptoraceae</taxon>
        <taxon>Caldicellulosiruptor</taxon>
    </lineage>
</organism>
<proteinExistence type="predicted"/>